<dbReference type="CDD" id="cd03590">
    <property type="entry name" value="CLECT_DC-SIGN_like"/>
    <property type="match status" value="1"/>
</dbReference>
<dbReference type="PROSITE" id="PS50041">
    <property type="entry name" value="C_TYPE_LECTIN_2"/>
    <property type="match status" value="3"/>
</dbReference>
<evidence type="ECO:0000256" key="2">
    <source>
        <dbReference type="ARBA" id="ARBA00023157"/>
    </source>
</evidence>
<name>A0A8S4AL82_9TELE</name>
<dbReference type="PANTHER" id="PTHR22803">
    <property type="entry name" value="MANNOSE, PHOSPHOLIPASE, LECTIN RECEPTOR RELATED"/>
    <property type="match status" value="1"/>
</dbReference>
<dbReference type="SMART" id="SM00034">
    <property type="entry name" value="CLECT"/>
    <property type="match status" value="3"/>
</dbReference>
<dbReference type="InterPro" id="IPR016186">
    <property type="entry name" value="C-type_lectin-like/link_sf"/>
</dbReference>
<dbReference type="AlphaFoldDB" id="A0A8S4AL82"/>
<dbReference type="InterPro" id="IPR016187">
    <property type="entry name" value="CTDL_fold"/>
</dbReference>
<gene>
    <name evidence="7" type="ORF">MMEN_LOCUS3095</name>
</gene>
<sequence length="845" mass="97090">MQRTEPQGNNFEGGFNTLICQEELQDEEYSTNNGRHQPSVPVFSLTLGRRSRLATLILTLLAALLLIVDISLDNNLKDTHLTTEDTERIGRELARLQEDYKTAVETMKGAQKQTDSERNSLTETNWEFEHQTKRSQDNKDQIDKMTMDIAKLRSQLQMISHGCKFCPPGWFFIDSFCYYFSFSNKFGLRSWQKAQEFCQLQGGNLLVIDSKEKQKITVTQLMTHQDPSKWDDGFWFGLRDSEEEETWKWLDGKLLVEGYWQDGEPNDAERNEDCATVFAKKNFFKSWNDKACLSVGRGASAFPRHKLVILSLGLLDAVLLIAAAVIGIYCAKAKDLRMLDSAATPQLLKMNFLRNHSDVIKAKTEAQEALEKERQNHVQLKLQVMQKKAITDILQGKIEILQTEKINIQKNKTTLENNCGRCQPEWVFLKSSCYYFSHHQPEGRNWSSSRADCVSRGGDLLVINNFEEQQLVNDNIPKQSYSGVWWQRGFWLGLTALSGKWTWINNVTDATTLNDVTKTFYSGDCTRLKLNWICEMESQKVMEDRLTSYNKLTTLEETTADDNPLYSNHEKQQVSMSTVRPESIWSHHRLLTVSLAVLAAILLALDIGLGVYYNNLTDGAIIKDISGEISKLQASYNAEVQSRNDAKEQLVKEINEQLVTKWELDHQIRRSNDYENKAEKLRLDIAGLNSHLPMIEDGCRHCLPGWTFLNSRCYYFPFSDHIARTSWQDARQFCKRQGGDLAIVDTREKHLAIANLINNYKDPTRPFTQSGFWIGLRDIEDEGTWKWLDGTILTEGYWNDGEPNNQNNEDCAAVYPKINPFKVWNDAPCNYSLKWICEMASRSAD</sequence>
<dbReference type="InterPro" id="IPR033989">
    <property type="entry name" value="CD209-like_CTLD"/>
</dbReference>
<comment type="caution">
    <text evidence="7">The sequence shown here is derived from an EMBL/GenBank/DDBJ whole genome shotgun (WGS) entry which is preliminary data.</text>
</comment>
<keyword evidence="1" id="KW-0430">Lectin</keyword>
<reference evidence="7" key="1">
    <citation type="submission" date="2021-05" db="EMBL/GenBank/DDBJ databases">
        <authorList>
            <person name="Tigano A."/>
        </authorList>
    </citation>
    <scope>NUCLEOTIDE SEQUENCE</scope>
</reference>
<keyword evidence="2" id="KW-1015">Disulfide bond</keyword>
<organism evidence="7 8">
    <name type="scientific">Menidia menidia</name>
    <name type="common">Atlantic silverside</name>
    <dbReference type="NCBI Taxonomy" id="238744"/>
    <lineage>
        <taxon>Eukaryota</taxon>
        <taxon>Metazoa</taxon>
        <taxon>Chordata</taxon>
        <taxon>Craniata</taxon>
        <taxon>Vertebrata</taxon>
        <taxon>Euteleostomi</taxon>
        <taxon>Actinopterygii</taxon>
        <taxon>Neopterygii</taxon>
        <taxon>Teleostei</taxon>
        <taxon>Neoteleostei</taxon>
        <taxon>Acanthomorphata</taxon>
        <taxon>Ovalentaria</taxon>
        <taxon>Atherinomorphae</taxon>
        <taxon>Atheriniformes</taxon>
        <taxon>Atherinopsidae</taxon>
        <taxon>Menidiinae</taxon>
        <taxon>Menidia</taxon>
    </lineage>
</organism>
<keyword evidence="3" id="KW-0175">Coiled coil</keyword>
<protein>
    <submittedName>
        <fullName evidence="7">(Atlantic silverside) hypothetical protein</fullName>
    </submittedName>
</protein>
<dbReference type="OrthoDB" id="2142683at2759"/>
<evidence type="ECO:0000313" key="8">
    <source>
        <dbReference type="Proteomes" id="UP000677803"/>
    </source>
</evidence>
<dbReference type="SUPFAM" id="SSF56436">
    <property type="entry name" value="C-type lectin-like"/>
    <property type="match status" value="3"/>
</dbReference>
<feature type="domain" description="C-type lectin" evidence="6">
    <location>
        <begin position="709"/>
        <end position="838"/>
    </location>
</feature>
<accession>A0A8S4AL82</accession>
<feature type="transmembrane region" description="Helical" evidence="5">
    <location>
        <begin position="53"/>
        <end position="72"/>
    </location>
</feature>
<evidence type="ECO:0000313" key="7">
    <source>
        <dbReference type="EMBL" id="CAG5866366.1"/>
    </source>
</evidence>
<dbReference type="GO" id="GO:0030246">
    <property type="term" value="F:carbohydrate binding"/>
    <property type="evidence" value="ECO:0007669"/>
    <property type="project" value="UniProtKB-KW"/>
</dbReference>
<keyword evidence="8" id="KW-1185">Reference proteome</keyword>
<dbReference type="InterPro" id="IPR018378">
    <property type="entry name" value="C-type_lectin_CS"/>
</dbReference>
<evidence type="ECO:0000256" key="4">
    <source>
        <dbReference type="SAM" id="MobiDB-lite"/>
    </source>
</evidence>
<feature type="transmembrane region" description="Helical" evidence="5">
    <location>
        <begin position="590"/>
        <end position="613"/>
    </location>
</feature>
<proteinExistence type="predicted"/>
<feature type="transmembrane region" description="Helical" evidence="5">
    <location>
        <begin position="307"/>
        <end position="331"/>
    </location>
</feature>
<feature type="region of interest" description="Disordered" evidence="4">
    <location>
        <begin position="105"/>
        <end position="140"/>
    </location>
</feature>
<evidence type="ECO:0000256" key="1">
    <source>
        <dbReference type="ARBA" id="ARBA00022734"/>
    </source>
</evidence>
<dbReference type="PROSITE" id="PS00615">
    <property type="entry name" value="C_TYPE_LECTIN_1"/>
    <property type="match status" value="1"/>
</dbReference>
<feature type="domain" description="C-type lectin" evidence="6">
    <location>
        <begin position="173"/>
        <end position="292"/>
    </location>
</feature>
<feature type="coiled-coil region" evidence="3">
    <location>
        <begin position="637"/>
        <end position="691"/>
    </location>
</feature>
<dbReference type="Proteomes" id="UP000677803">
    <property type="component" value="Unassembled WGS sequence"/>
</dbReference>
<feature type="coiled-coil region" evidence="3">
    <location>
        <begin position="353"/>
        <end position="418"/>
    </location>
</feature>
<evidence type="ECO:0000256" key="3">
    <source>
        <dbReference type="SAM" id="Coils"/>
    </source>
</evidence>
<dbReference type="InterPro" id="IPR001304">
    <property type="entry name" value="C-type_lectin-like"/>
</dbReference>
<dbReference type="Pfam" id="PF00059">
    <property type="entry name" value="Lectin_C"/>
    <property type="match status" value="3"/>
</dbReference>
<evidence type="ECO:0000256" key="5">
    <source>
        <dbReference type="SAM" id="Phobius"/>
    </source>
</evidence>
<feature type="compositionally biased region" description="Basic and acidic residues" evidence="4">
    <location>
        <begin position="127"/>
        <end position="140"/>
    </location>
</feature>
<keyword evidence="5" id="KW-1133">Transmembrane helix</keyword>
<dbReference type="Gene3D" id="3.10.100.10">
    <property type="entry name" value="Mannose-Binding Protein A, subunit A"/>
    <property type="match status" value="3"/>
</dbReference>
<dbReference type="InterPro" id="IPR050111">
    <property type="entry name" value="C-type_lectin/snaclec_domain"/>
</dbReference>
<dbReference type="EMBL" id="CAJRST010002224">
    <property type="protein sequence ID" value="CAG5866366.1"/>
    <property type="molecule type" value="Genomic_DNA"/>
</dbReference>
<keyword evidence="5" id="KW-0812">Transmembrane</keyword>
<feature type="domain" description="C-type lectin" evidence="6">
    <location>
        <begin position="429"/>
        <end position="532"/>
    </location>
</feature>
<evidence type="ECO:0000259" key="6">
    <source>
        <dbReference type="PROSITE" id="PS50041"/>
    </source>
</evidence>
<keyword evidence="5" id="KW-0472">Membrane</keyword>